<keyword evidence="3" id="KW-1185">Reference proteome</keyword>
<sequence>MRPIGVSEEHIKLKAFPFSLKNKAKDWLFDLSLDSITTWEQMNRLFLAKYFSASRTANIHKEICGIRQFNEESLYGYWEHFKKLCASCPHHQVSDSLSIQHFYERLLPNERNMVDTASGGALDNLTIDAARELISNMAARSQKFGT</sequence>
<comment type="caution">
    <text evidence="2">The sequence shown here is derived from an EMBL/GenBank/DDBJ whole genome shotgun (WGS) entry which is preliminary data.</text>
</comment>
<evidence type="ECO:0000259" key="1">
    <source>
        <dbReference type="Pfam" id="PF03732"/>
    </source>
</evidence>
<protein>
    <recommendedName>
        <fullName evidence="1">Retrotransposon gag domain-containing protein</fullName>
    </recommendedName>
</protein>
<name>A0ABD2YLS4_9GENT</name>
<feature type="domain" description="Retrotransposon gag" evidence="1">
    <location>
        <begin position="14"/>
        <end position="104"/>
    </location>
</feature>
<organism evidence="2 3">
    <name type="scientific">Cinchona calisaya</name>
    <dbReference type="NCBI Taxonomy" id="153742"/>
    <lineage>
        <taxon>Eukaryota</taxon>
        <taxon>Viridiplantae</taxon>
        <taxon>Streptophyta</taxon>
        <taxon>Embryophyta</taxon>
        <taxon>Tracheophyta</taxon>
        <taxon>Spermatophyta</taxon>
        <taxon>Magnoliopsida</taxon>
        <taxon>eudicotyledons</taxon>
        <taxon>Gunneridae</taxon>
        <taxon>Pentapetalae</taxon>
        <taxon>asterids</taxon>
        <taxon>lamiids</taxon>
        <taxon>Gentianales</taxon>
        <taxon>Rubiaceae</taxon>
        <taxon>Cinchonoideae</taxon>
        <taxon>Cinchoneae</taxon>
        <taxon>Cinchona</taxon>
    </lineage>
</organism>
<dbReference type="Proteomes" id="UP001630127">
    <property type="component" value="Unassembled WGS sequence"/>
</dbReference>
<evidence type="ECO:0000313" key="2">
    <source>
        <dbReference type="EMBL" id="KAL3506807.1"/>
    </source>
</evidence>
<proteinExistence type="predicted"/>
<evidence type="ECO:0000313" key="3">
    <source>
        <dbReference type="Proteomes" id="UP001630127"/>
    </source>
</evidence>
<accession>A0ABD2YLS4</accession>
<dbReference type="EMBL" id="JBJUIK010000013">
    <property type="protein sequence ID" value="KAL3506807.1"/>
    <property type="molecule type" value="Genomic_DNA"/>
</dbReference>
<reference evidence="2 3" key="1">
    <citation type="submission" date="2024-11" db="EMBL/GenBank/DDBJ databases">
        <title>A near-complete genome assembly of Cinchona calisaya.</title>
        <authorList>
            <person name="Lian D.C."/>
            <person name="Zhao X.W."/>
            <person name="Wei L."/>
        </authorList>
    </citation>
    <scope>NUCLEOTIDE SEQUENCE [LARGE SCALE GENOMIC DNA]</scope>
    <source>
        <tissue evidence="2">Nenye</tissue>
    </source>
</reference>
<gene>
    <name evidence="2" type="ORF">ACH5RR_032189</name>
</gene>
<dbReference type="PANTHER" id="PTHR33223">
    <property type="entry name" value="CCHC-TYPE DOMAIN-CONTAINING PROTEIN"/>
    <property type="match status" value="1"/>
</dbReference>
<dbReference type="PANTHER" id="PTHR33223:SF3">
    <property type="match status" value="1"/>
</dbReference>
<dbReference type="Pfam" id="PF03732">
    <property type="entry name" value="Retrotrans_gag"/>
    <property type="match status" value="1"/>
</dbReference>
<dbReference type="AlphaFoldDB" id="A0ABD2YLS4"/>
<dbReference type="InterPro" id="IPR005162">
    <property type="entry name" value="Retrotrans_gag_dom"/>
</dbReference>